<accession>A0A445HNA5</accession>
<proteinExistence type="predicted"/>
<evidence type="ECO:0000256" key="1">
    <source>
        <dbReference type="SAM" id="MobiDB-lite"/>
    </source>
</evidence>
<feature type="region of interest" description="Disordered" evidence="1">
    <location>
        <begin position="39"/>
        <end position="60"/>
    </location>
</feature>
<dbReference type="EMBL" id="QZWG01000012">
    <property type="protein sequence ID" value="RZB75266.1"/>
    <property type="molecule type" value="Genomic_DNA"/>
</dbReference>
<gene>
    <name evidence="2" type="ORF">D0Y65_033940</name>
</gene>
<evidence type="ECO:0000313" key="2">
    <source>
        <dbReference type="EMBL" id="RZB75266.1"/>
    </source>
</evidence>
<evidence type="ECO:0000313" key="3">
    <source>
        <dbReference type="Proteomes" id="UP000289340"/>
    </source>
</evidence>
<name>A0A445HNA5_GLYSO</name>
<dbReference type="Proteomes" id="UP000289340">
    <property type="component" value="Chromosome 12"/>
</dbReference>
<sequence length="161" mass="18388">MTTTLATIFFDDNTHHRSHLKNLLSLSIPLSPRWHRRQQHKITQKSSNHQSLTDQSHPTRSKTLSHCTEVLSSLWLLLVLIVRPLVDLLHSCFAFLAVDNHDAIMRDHNISLCGHQSFQIHPFHLSLFLLSPHSTSVSFLLIVSISNIATHSLTHTLFPQQ</sequence>
<reference evidence="2 3" key="1">
    <citation type="submission" date="2018-09" db="EMBL/GenBank/DDBJ databases">
        <title>A high-quality reference genome of wild soybean provides a powerful tool to mine soybean genomes.</title>
        <authorList>
            <person name="Xie M."/>
            <person name="Chung C.Y.L."/>
            <person name="Li M.-W."/>
            <person name="Wong F.-L."/>
            <person name="Chan T.-F."/>
            <person name="Lam H.-M."/>
        </authorList>
    </citation>
    <scope>NUCLEOTIDE SEQUENCE [LARGE SCALE GENOMIC DNA]</scope>
    <source>
        <strain evidence="3">cv. W05</strain>
        <tissue evidence="2">Hypocotyl of etiolated seedlings</tissue>
    </source>
</reference>
<organism evidence="2 3">
    <name type="scientific">Glycine soja</name>
    <name type="common">Wild soybean</name>
    <dbReference type="NCBI Taxonomy" id="3848"/>
    <lineage>
        <taxon>Eukaryota</taxon>
        <taxon>Viridiplantae</taxon>
        <taxon>Streptophyta</taxon>
        <taxon>Embryophyta</taxon>
        <taxon>Tracheophyta</taxon>
        <taxon>Spermatophyta</taxon>
        <taxon>Magnoliopsida</taxon>
        <taxon>eudicotyledons</taxon>
        <taxon>Gunneridae</taxon>
        <taxon>Pentapetalae</taxon>
        <taxon>rosids</taxon>
        <taxon>fabids</taxon>
        <taxon>Fabales</taxon>
        <taxon>Fabaceae</taxon>
        <taxon>Papilionoideae</taxon>
        <taxon>50 kb inversion clade</taxon>
        <taxon>NPAAA clade</taxon>
        <taxon>indigoferoid/millettioid clade</taxon>
        <taxon>Phaseoleae</taxon>
        <taxon>Glycine</taxon>
        <taxon>Glycine subgen. Soja</taxon>
    </lineage>
</organism>
<feature type="compositionally biased region" description="Polar residues" evidence="1">
    <location>
        <begin position="44"/>
        <end position="60"/>
    </location>
</feature>
<protein>
    <submittedName>
        <fullName evidence="2">Uncharacterized protein</fullName>
    </submittedName>
</protein>
<keyword evidence="3" id="KW-1185">Reference proteome</keyword>
<comment type="caution">
    <text evidence="2">The sequence shown here is derived from an EMBL/GenBank/DDBJ whole genome shotgun (WGS) entry which is preliminary data.</text>
</comment>
<dbReference type="AlphaFoldDB" id="A0A445HNA5"/>